<sequence length="33" mass="3781">MIFTVPFLLPEMGRKWYAKAPQTSPSKTQKAVK</sequence>
<reference evidence="1" key="1">
    <citation type="journal article" date="2021" name="Proc. Natl. Acad. Sci. U.S.A.">
        <title>A Catalog of Tens of Thousands of Viruses from Human Metagenomes Reveals Hidden Associations with Chronic Diseases.</title>
        <authorList>
            <person name="Tisza M.J."/>
            <person name="Buck C.B."/>
        </authorList>
    </citation>
    <scope>NUCLEOTIDE SEQUENCE</scope>
    <source>
        <strain evidence="1">CtxZR60</strain>
    </source>
</reference>
<proteinExistence type="predicted"/>
<dbReference type="EMBL" id="BK014995">
    <property type="protein sequence ID" value="DAD86174.1"/>
    <property type="molecule type" value="Genomic_DNA"/>
</dbReference>
<organism evidence="1">
    <name type="scientific">Myoviridae sp. ctxZR60</name>
    <dbReference type="NCBI Taxonomy" id="2826712"/>
    <lineage>
        <taxon>Viruses</taxon>
        <taxon>Duplodnaviria</taxon>
        <taxon>Heunggongvirae</taxon>
        <taxon>Uroviricota</taxon>
        <taxon>Caudoviricetes</taxon>
    </lineage>
</organism>
<name>A0A8S5MUZ3_9CAUD</name>
<protein>
    <submittedName>
        <fullName evidence="1">Uncharacterized protein</fullName>
    </submittedName>
</protein>
<accession>A0A8S5MUZ3</accession>
<evidence type="ECO:0000313" key="1">
    <source>
        <dbReference type="EMBL" id="DAD86174.1"/>
    </source>
</evidence>